<evidence type="ECO:0000256" key="1">
    <source>
        <dbReference type="ARBA" id="ARBA00022603"/>
    </source>
</evidence>
<keyword evidence="1" id="KW-0489">Methyltransferase</keyword>
<dbReference type="PANTHER" id="PTHR10509:SF14">
    <property type="entry name" value="CAFFEOYL-COA O-METHYLTRANSFERASE 3-RELATED"/>
    <property type="match status" value="1"/>
</dbReference>
<dbReference type="GO" id="GO:0032259">
    <property type="term" value="P:methylation"/>
    <property type="evidence" value="ECO:0007669"/>
    <property type="project" value="UniProtKB-KW"/>
</dbReference>
<dbReference type="Gene3D" id="3.40.50.150">
    <property type="entry name" value="Vaccinia Virus protein VP39"/>
    <property type="match status" value="1"/>
</dbReference>
<proteinExistence type="inferred from homology"/>
<keyword evidence="6" id="KW-1185">Reference proteome</keyword>
<comment type="similarity">
    <text evidence="4">Belongs to the class I-like SAM-binding methyltransferase superfamily. Cation-dependent O-methyltransferase family.</text>
</comment>
<evidence type="ECO:0000256" key="3">
    <source>
        <dbReference type="ARBA" id="ARBA00022691"/>
    </source>
</evidence>
<keyword evidence="3" id="KW-0949">S-adenosyl-L-methionine</keyword>
<name>A0AAD5VSZ5_9AGAR</name>
<dbReference type="PANTHER" id="PTHR10509">
    <property type="entry name" value="O-METHYLTRANSFERASE-RELATED"/>
    <property type="match status" value="1"/>
</dbReference>
<evidence type="ECO:0000313" key="5">
    <source>
        <dbReference type="EMBL" id="KAJ3567935.1"/>
    </source>
</evidence>
<organism evidence="5 6">
    <name type="scientific">Leucocoprinus birnbaumii</name>
    <dbReference type="NCBI Taxonomy" id="56174"/>
    <lineage>
        <taxon>Eukaryota</taxon>
        <taxon>Fungi</taxon>
        <taxon>Dikarya</taxon>
        <taxon>Basidiomycota</taxon>
        <taxon>Agaricomycotina</taxon>
        <taxon>Agaricomycetes</taxon>
        <taxon>Agaricomycetidae</taxon>
        <taxon>Agaricales</taxon>
        <taxon>Agaricineae</taxon>
        <taxon>Agaricaceae</taxon>
        <taxon>Leucocoprinus</taxon>
    </lineage>
</organism>
<dbReference type="CDD" id="cd02440">
    <property type="entry name" value="AdoMet_MTases"/>
    <property type="match status" value="1"/>
</dbReference>
<dbReference type="SUPFAM" id="SSF53335">
    <property type="entry name" value="S-adenosyl-L-methionine-dependent methyltransferases"/>
    <property type="match status" value="1"/>
</dbReference>
<sequence length="226" mass="24701">MAQVKVETTLENWTQTDEYFNSFLLSEDPVLDATVKNNEKQGLPDIAVSAAQGKFLNLLLRSINAKRALELGTLGGYSAIWLANALPEDGEVITMEVSEHHAKVAAENIEAAGLTNKVKIIVGRAIDALEKLEPTPPFDLVFIDADKPSNLAYFKQAKRLTRPGGVIIVDNVVRQGKVANLGYTDPNVEGVRELVQAIKTDTEVESTVIQTVGVKGYDGFLYAFRK</sequence>
<dbReference type="PROSITE" id="PS51682">
    <property type="entry name" value="SAM_OMT_I"/>
    <property type="match status" value="1"/>
</dbReference>
<comment type="caution">
    <text evidence="5">The sequence shown here is derived from an EMBL/GenBank/DDBJ whole genome shotgun (WGS) entry which is preliminary data.</text>
</comment>
<dbReference type="EMBL" id="JANIEX010000378">
    <property type="protein sequence ID" value="KAJ3567935.1"/>
    <property type="molecule type" value="Genomic_DNA"/>
</dbReference>
<gene>
    <name evidence="5" type="ORF">NP233_g6041</name>
</gene>
<dbReference type="GO" id="GO:0008171">
    <property type="term" value="F:O-methyltransferase activity"/>
    <property type="evidence" value="ECO:0007669"/>
    <property type="project" value="InterPro"/>
</dbReference>
<accession>A0AAD5VSZ5</accession>
<evidence type="ECO:0000256" key="4">
    <source>
        <dbReference type="ARBA" id="ARBA00023453"/>
    </source>
</evidence>
<evidence type="ECO:0000313" key="6">
    <source>
        <dbReference type="Proteomes" id="UP001213000"/>
    </source>
</evidence>
<keyword evidence="2" id="KW-0808">Transferase</keyword>
<evidence type="ECO:0008006" key="7">
    <source>
        <dbReference type="Google" id="ProtNLM"/>
    </source>
</evidence>
<dbReference type="Proteomes" id="UP001213000">
    <property type="component" value="Unassembled WGS sequence"/>
</dbReference>
<dbReference type="InterPro" id="IPR050362">
    <property type="entry name" value="Cation-dep_OMT"/>
</dbReference>
<dbReference type="InterPro" id="IPR029063">
    <property type="entry name" value="SAM-dependent_MTases_sf"/>
</dbReference>
<dbReference type="InterPro" id="IPR002935">
    <property type="entry name" value="SAM_O-MeTrfase"/>
</dbReference>
<dbReference type="AlphaFoldDB" id="A0AAD5VSZ5"/>
<dbReference type="GO" id="GO:0008757">
    <property type="term" value="F:S-adenosylmethionine-dependent methyltransferase activity"/>
    <property type="evidence" value="ECO:0007669"/>
    <property type="project" value="TreeGrafter"/>
</dbReference>
<reference evidence="5" key="1">
    <citation type="submission" date="2022-07" db="EMBL/GenBank/DDBJ databases">
        <title>Genome Sequence of Leucocoprinus birnbaumii.</title>
        <authorList>
            <person name="Buettner E."/>
        </authorList>
    </citation>
    <scope>NUCLEOTIDE SEQUENCE</scope>
    <source>
        <strain evidence="5">VT141</strain>
    </source>
</reference>
<protein>
    <recommendedName>
        <fullName evidence="7">O-methyltransferase</fullName>
    </recommendedName>
</protein>
<evidence type="ECO:0000256" key="2">
    <source>
        <dbReference type="ARBA" id="ARBA00022679"/>
    </source>
</evidence>
<dbReference type="Pfam" id="PF01596">
    <property type="entry name" value="Methyltransf_3"/>
    <property type="match status" value="1"/>
</dbReference>